<feature type="domain" description="Spen paralogue and orthologue SPOC C-terminal" evidence="3">
    <location>
        <begin position="247"/>
        <end position="394"/>
    </location>
</feature>
<dbReference type="GO" id="GO:0006351">
    <property type="term" value="P:DNA-templated transcription"/>
    <property type="evidence" value="ECO:0007669"/>
    <property type="project" value="TreeGrafter"/>
</dbReference>
<dbReference type="CDD" id="cd21547">
    <property type="entry name" value="SPOC_DIDO1-like"/>
    <property type="match status" value="1"/>
</dbReference>
<dbReference type="Proteomes" id="UP000694392">
    <property type="component" value="Unplaced"/>
</dbReference>
<feature type="compositionally biased region" description="Pro residues" evidence="2">
    <location>
        <begin position="454"/>
        <end position="468"/>
    </location>
</feature>
<evidence type="ECO:0000259" key="3">
    <source>
        <dbReference type="Pfam" id="PF07744"/>
    </source>
</evidence>
<reference evidence="4" key="1">
    <citation type="submission" date="2025-08" db="UniProtKB">
        <authorList>
            <consortium name="Ensembl"/>
        </authorList>
    </citation>
    <scope>IDENTIFICATION</scope>
</reference>
<feature type="region of interest" description="Disordered" evidence="2">
    <location>
        <begin position="161"/>
        <end position="243"/>
    </location>
</feature>
<feature type="compositionally biased region" description="Polar residues" evidence="2">
    <location>
        <begin position="891"/>
        <end position="917"/>
    </location>
</feature>
<feature type="compositionally biased region" description="Polar residues" evidence="2">
    <location>
        <begin position="1292"/>
        <end position="1303"/>
    </location>
</feature>
<feature type="compositionally biased region" description="Low complexity" evidence="2">
    <location>
        <begin position="167"/>
        <end position="183"/>
    </location>
</feature>
<evidence type="ECO:0000313" key="4">
    <source>
        <dbReference type="Ensembl" id="ENSSPUP00000019509.1"/>
    </source>
</evidence>
<feature type="region of interest" description="Disordered" evidence="2">
    <location>
        <begin position="1"/>
        <end position="26"/>
    </location>
</feature>
<accession>A0A8D0HHU5</accession>
<dbReference type="GeneTree" id="ENSGT00940000155532"/>
<feature type="compositionally biased region" description="Low complexity" evidence="2">
    <location>
        <begin position="1264"/>
        <end position="1275"/>
    </location>
</feature>
<keyword evidence="5" id="KW-1185">Reference proteome</keyword>
<proteinExistence type="predicted"/>
<feature type="compositionally biased region" description="Polar residues" evidence="2">
    <location>
        <begin position="230"/>
        <end position="241"/>
    </location>
</feature>
<feature type="compositionally biased region" description="Acidic residues" evidence="2">
    <location>
        <begin position="581"/>
        <end position="597"/>
    </location>
</feature>
<feature type="region of interest" description="Disordered" evidence="2">
    <location>
        <begin position="58"/>
        <end position="132"/>
    </location>
</feature>
<protein>
    <recommendedName>
        <fullName evidence="3">Spen paralogue and orthologue SPOC C-terminal domain-containing protein</fullName>
    </recommendedName>
</protein>
<dbReference type="PANTHER" id="PTHR11477">
    <property type="entry name" value="TRANSCRIPTION FACTOR S-II ZINC FINGER DOMAIN-CONTAINING PROTEIN"/>
    <property type="match status" value="1"/>
</dbReference>
<feature type="compositionally biased region" description="Basic and acidic residues" evidence="2">
    <location>
        <begin position="769"/>
        <end position="782"/>
    </location>
</feature>
<feature type="compositionally biased region" description="Basic and acidic residues" evidence="2">
    <location>
        <begin position="405"/>
        <end position="424"/>
    </location>
</feature>
<name>A0A8D0HHU5_SPHPU</name>
<feature type="region of interest" description="Disordered" evidence="2">
    <location>
        <begin position="722"/>
        <end position="817"/>
    </location>
</feature>
<feature type="compositionally biased region" description="Basic and acidic residues" evidence="2">
    <location>
        <begin position="1314"/>
        <end position="1346"/>
    </location>
</feature>
<feature type="compositionally biased region" description="Basic and acidic residues" evidence="2">
    <location>
        <begin position="1356"/>
        <end position="1499"/>
    </location>
</feature>
<dbReference type="Pfam" id="PF07744">
    <property type="entry name" value="SPOC"/>
    <property type="match status" value="1"/>
</dbReference>
<organism evidence="4 5">
    <name type="scientific">Sphenodon punctatus</name>
    <name type="common">Tuatara</name>
    <name type="synonym">Hatteria punctata</name>
    <dbReference type="NCBI Taxonomy" id="8508"/>
    <lineage>
        <taxon>Eukaryota</taxon>
        <taxon>Metazoa</taxon>
        <taxon>Chordata</taxon>
        <taxon>Craniata</taxon>
        <taxon>Vertebrata</taxon>
        <taxon>Euteleostomi</taxon>
        <taxon>Lepidosauria</taxon>
        <taxon>Sphenodontia</taxon>
        <taxon>Sphenodontidae</taxon>
        <taxon>Sphenodon</taxon>
    </lineage>
</organism>
<evidence type="ECO:0000313" key="5">
    <source>
        <dbReference type="Proteomes" id="UP000694392"/>
    </source>
</evidence>
<feature type="compositionally biased region" description="Basic and acidic residues" evidence="2">
    <location>
        <begin position="611"/>
        <end position="620"/>
    </location>
</feature>
<keyword evidence="1" id="KW-0175">Coiled coil</keyword>
<feature type="compositionally biased region" description="Polar residues" evidence="2">
    <location>
        <begin position="867"/>
        <end position="879"/>
    </location>
</feature>
<dbReference type="PANTHER" id="PTHR11477:SF13">
    <property type="entry name" value="DEATH-INDUCER OBLITERATOR 1"/>
    <property type="match status" value="1"/>
</dbReference>
<feature type="compositionally biased region" description="Low complexity" evidence="2">
    <location>
        <begin position="1507"/>
        <end position="1518"/>
    </location>
</feature>
<reference evidence="4" key="2">
    <citation type="submission" date="2025-09" db="UniProtKB">
        <authorList>
            <consortium name="Ensembl"/>
        </authorList>
    </citation>
    <scope>IDENTIFICATION</scope>
</reference>
<feature type="region of interest" description="Disordered" evidence="2">
    <location>
        <begin position="576"/>
        <end position="633"/>
    </location>
</feature>
<sequence>MEDSPPVSDSDEHQESARAAPEKSSAPFLDVFSSMLNDTTSQHRAHLFDLNCKICTGQISSSDDEVPPKKLKISSASARKSEPKSKPEITPAAGPEKEEGPKNTPEPAAGSAAEAIPQPSLERTYFPIPQAYNTAGSPLPEGSSAYPTTCTGGVVTTVTVSGRDPRTAMSSSSATVTSALRASPAPDKVSTGEMKPETTKSALPAPKSILAKSSSSSSDPRYFAVPPSPNINTTETRSPQEGDTPVFLSRLNTIWKGFINMQTVAKFVTKAYPVSGCFDYLSEDLPDTIHIGGRISPKTVWDYVGKLKSSLTKELCLISFHPATEEEEVAYISLYSYFSSRGRFGVVANNNRHVKDLYLIPLSAKDPIPSKLLPFEGPGLESSRPNLILGLVICQKGKRPATVLESEKPEEKRSRTSVQEEKEISMYSKGTIASQQEKKPPKYTLYSGDTAVSTPPPGSPPPQLPIPEPASSVTPSVLKILSSIKTGTTAASAVTASAAVTDTSASSSTASSSSKTATPLEHILQTLFGKKKSFESATKDSEATLPSNQEVQMIIDEGVSAAPLLDPIVQQFGQMSKDKAMEEEEDDRPYDPEEEYDPERAFEAETGESGKLYDLEKTCETSEQEDEAYDPEDETILEEAKVTVDDLPNKMYTDVKSSASETSTPFVPDISAPSSLVEQQKMLEELNKQIEEQKRQLVEQEEALRQQRAAVGVSMAHFSVSDALMSPPPKSAIAKTELFQQEQQTTEKSELPSSSNQQTQVLNQGCDPRQSRDPRQARRITEGNENVDLGVKPPVIQGEIPTKEIPPPSCPDPLQTSLGKEEKTLVSANQSGHSDKWVAGEKVSTLSEQVVPNAKFEKTMQIEQESVNQAVSGETSTSKPVRKVLLPTPTNPSFQPTVSSPTDGQQAPWSNEPQDINSPVAGMETFPSPVFTPQEKPPGYFEHERHLSSLQYEEQRNPQPCHFAEQTESPAVQSEGERGGQPFPSSGQKGGPPPLMFGTANFHGPRGPAPQFIEDQNSSPNNDGQRGPPGRFGGQKGPIPSLFSTQHGPPPLFDNRGPSPSYMGGPRGMSPSQFEDRRESHMEQREFPDSQYNEMNRPPGQFEGPEPPQFMGNRGPSPFPFGGQRRPSPSQFKGQRGGPPPSQFGGPRGPPPSHFGGARGPHPNQFEGQRGPHPNQFEGQRGPHPNQFEGQRGPAPGHMPGPRGLLPQPFEERRGSSPPRFANQRGPAPVQFGGPRGPTPPLFPEQNETPPNRFHFQGQSPQGLKPTPKPLLDLPSHPPPQHRKEMWDEPGPSTSHSNISGQGPESEAQWPTSDFRDGKSHDFRGQNFEGRPRERYEGGNKEKTLDQSDAQQSDNRQGRGFEERRRDRDTSRSWERDRGRNWNRDRERDWERHREKDWDKNRDRNQNKDRERDSERAKEWERNRERERNRNRERERERDSHRRRDRSRSRERDRDRDQGRSREKERERDRDTDRDKDRGRDRKDRSKSKESSKDLKPEAQTESQKPTAADASSSTSQT</sequence>
<dbReference type="GO" id="GO:0005634">
    <property type="term" value="C:nucleus"/>
    <property type="evidence" value="ECO:0007669"/>
    <property type="project" value="TreeGrafter"/>
</dbReference>
<dbReference type="Ensembl" id="ENSSPUT00000020781.1">
    <property type="protein sequence ID" value="ENSSPUP00000019509.1"/>
    <property type="gene ID" value="ENSSPUG00000015028.1"/>
</dbReference>
<feature type="compositionally biased region" description="Acidic residues" evidence="2">
    <location>
        <begin position="622"/>
        <end position="633"/>
    </location>
</feature>
<feature type="compositionally biased region" description="Basic and acidic residues" evidence="2">
    <location>
        <begin position="1074"/>
        <end position="1088"/>
    </location>
</feature>
<feature type="region of interest" description="Disordered" evidence="2">
    <location>
        <begin position="867"/>
        <end position="1518"/>
    </location>
</feature>
<feature type="coiled-coil region" evidence="1">
    <location>
        <begin position="676"/>
        <end position="710"/>
    </location>
</feature>
<evidence type="ECO:0000256" key="1">
    <source>
        <dbReference type="SAM" id="Coils"/>
    </source>
</evidence>
<feature type="compositionally biased region" description="Polar residues" evidence="2">
    <location>
        <begin position="751"/>
        <end position="763"/>
    </location>
</feature>
<feature type="compositionally biased region" description="Polar residues" evidence="2">
    <location>
        <begin position="1014"/>
        <end position="1023"/>
    </location>
</feature>
<dbReference type="OMA" id="HPPIQGH"/>
<feature type="region of interest" description="Disordered" evidence="2">
    <location>
        <begin position="402"/>
        <end position="471"/>
    </location>
</feature>
<feature type="compositionally biased region" description="Pro residues" evidence="2">
    <location>
        <begin position="1138"/>
        <end position="1153"/>
    </location>
</feature>
<dbReference type="InterPro" id="IPR012921">
    <property type="entry name" value="SPOC_C"/>
</dbReference>
<evidence type="ECO:0000256" key="2">
    <source>
        <dbReference type="SAM" id="MobiDB-lite"/>
    </source>
</evidence>